<dbReference type="EMBL" id="SNRY01000478">
    <property type="protein sequence ID" value="KAA6340188.1"/>
    <property type="molecule type" value="Genomic_DNA"/>
</dbReference>
<dbReference type="Pfam" id="PF25990">
    <property type="entry name" value="Beta-barrel_YknX"/>
    <property type="match status" value="1"/>
</dbReference>
<proteinExistence type="predicted"/>
<sequence length="356" mass="39341">MKTKRIWNILIVISVIAVVVWKLAANKNEIDEVAQRSLVINPTVPVRVDKVKYLDMSSDIAVDGRISADNEVTLYSKVQGIVLKKYKKAGDKVSKGTPITQVENGVIKETLGLAEMNLANAAVDVERYKKLADAGAVTQREYESILIAYRETQRNVTELKDQLANTILTSPVNGILETDYFEEGTLLSVGSQVADFVDPSRLKAVVNITEDEVYRVKKGDRVILTTDVLPDYTFSGIVDVIASKGNNLLNYQVEIPVNDKNAGMLKPGMYVSAQLLTGETSTTKELVIDRKAIIESLKIPEVYVVKDNKAHKQKITIGKTYNNYVTVTAGLNPEDRVVTSGQINLIDGRDIEIINQ</sequence>
<dbReference type="PANTHER" id="PTHR30469">
    <property type="entry name" value="MULTIDRUG RESISTANCE PROTEIN MDTA"/>
    <property type="match status" value="1"/>
</dbReference>
<feature type="domain" description="YknX-like C-terminal permuted SH3-like" evidence="1">
    <location>
        <begin position="290"/>
        <end position="352"/>
    </location>
</feature>
<evidence type="ECO:0000259" key="1">
    <source>
        <dbReference type="Pfam" id="PF25989"/>
    </source>
</evidence>
<dbReference type="AlphaFoldDB" id="A0A5J4S356"/>
<dbReference type="Gene3D" id="2.40.50.100">
    <property type="match status" value="1"/>
</dbReference>
<dbReference type="GO" id="GO:1990281">
    <property type="term" value="C:efflux pump complex"/>
    <property type="evidence" value="ECO:0007669"/>
    <property type="project" value="TreeGrafter"/>
</dbReference>
<dbReference type="InterPro" id="IPR058636">
    <property type="entry name" value="Beta-barrel_YknX"/>
</dbReference>
<evidence type="ECO:0000313" key="3">
    <source>
        <dbReference type="EMBL" id="KAA6340188.1"/>
    </source>
</evidence>
<dbReference type="GO" id="GO:0015562">
    <property type="term" value="F:efflux transmembrane transporter activity"/>
    <property type="evidence" value="ECO:0007669"/>
    <property type="project" value="TreeGrafter"/>
</dbReference>
<dbReference type="Gene3D" id="2.40.420.20">
    <property type="match status" value="1"/>
</dbReference>
<dbReference type="Gene3D" id="1.10.287.470">
    <property type="entry name" value="Helix hairpin bin"/>
    <property type="match status" value="1"/>
</dbReference>
<gene>
    <name evidence="3" type="ORF">EZS27_011932</name>
</gene>
<dbReference type="InterPro" id="IPR058637">
    <property type="entry name" value="YknX-like_C"/>
</dbReference>
<accession>A0A5J4S356</accession>
<dbReference type="Pfam" id="PF25989">
    <property type="entry name" value="YknX_C"/>
    <property type="match status" value="1"/>
</dbReference>
<dbReference type="NCBIfam" id="TIGR01730">
    <property type="entry name" value="RND_mfp"/>
    <property type="match status" value="1"/>
</dbReference>
<feature type="domain" description="YknX-like beta-barrel" evidence="2">
    <location>
        <begin position="206"/>
        <end position="273"/>
    </location>
</feature>
<dbReference type="SUPFAM" id="SSF111369">
    <property type="entry name" value="HlyD-like secretion proteins"/>
    <property type="match status" value="1"/>
</dbReference>
<name>A0A5J4S356_9ZZZZ</name>
<dbReference type="InterPro" id="IPR006143">
    <property type="entry name" value="RND_pump_MFP"/>
</dbReference>
<reference evidence="3" key="1">
    <citation type="submission" date="2019-03" db="EMBL/GenBank/DDBJ databases">
        <title>Single cell metagenomics reveals metabolic interactions within the superorganism composed of flagellate Streblomastix strix and complex community of Bacteroidetes bacteria on its surface.</title>
        <authorList>
            <person name="Treitli S.C."/>
            <person name="Kolisko M."/>
            <person name="Husnik F."/>
            <person name="Keeling P."/>
            <person name="Hampl V."/>
        </authorList>
    </citation>
    <scope>NUCLEOTIDE SEQUENCE</scope>
    <source>
        <strain evidence="3">STM</strain>
    </source>
</reference>
<comment type="caution">
    <text evidence="3">The sequence shown here is derived from an EMBL/GenBank/DDBJ whole genome shotgun (WGS) entry which is preliminary data.</text>
</comment>
<protein>
    <submittedName>
        <fullName evidence="3">Putative efflux pump periplasmic linker TtgA</fullName>
    </submittedName>
</protein>
<dbReference type="Gene3D" id="2.40.30.170">
    <property type="match status" value="1"/>
</dbReference>
<dbReference type="PANTHER" id="PTHR30469:SF15">
    <property type="entry name" value="HLYD FAMILY OF SECRETION PROTEINS"/>
    <property type="match status" value="1"/>
</dbReference>
<organism evidence="3">
    <name type="scientific">termite gut metagenome</name>
    <dbReference type="NCBI Taxonomy" id="433724"/>
    <lineage>
        <taxon>unclassified sequences</taxon>
        <taxon>metagenomes</taxon>
        <taxon>organismal metagenomes</taxon>
    </lineage>
</organism>
<evidence type="ECO:0000259" key="2">
    <source>
        <dbReference type="Pfam" id="PF25990"/>
    </source>
</evidence>